<dbReference type="Gene3D" id="2.170.130.10">
    <property type="entry name" value="TonB-dependent receptor, plug domain"/>
    <property type="match status" value="1"/>
</dbReference>
<dbReference type="InterPro" id="IPR037066">
    <property type="entry name" value="Plug_dom_sf"/>
</dbReference>
<dbReference type="InterPro" id="IPR012910">
    <property type="entry name" value="Plug_dom"/>
</dbReference>
<dbReference type="GO" id="GO:0009279">
    <property type="term" value="C:cell outer membrane"/>
    <property type="evidence" value="ECO:0007669"/>
    <property type="project" value="UniProtKB-SubCell"/>
</dbReference>
<dbReference type="InterPro" id="IPR041700">
    <property type="entry name" value="OMP_b-brl_3"/>
</dbReference>
<reference evidence="7" key="1">
    <citation type="submission" date="2016-10" db="EMBL/GenBank/DDBJ databases">
        <authorList>
            <person name="Varghese N."/>
            <person name="Submissions S."/>
        </authorList>
    </citation>
    <scope>NUCLEOTIDE SEQUENCE [LARGE SCALE GENOMIC DNA]</scope>
    <source>
        <strain evidence="7">DSM 19110</strain>
    </source>
</reference>
<evidence type="ECO:0000256" key="3">
    <source>
        <dbReference type="ARBA" id="ARBA00023237"/>
    </source>
</evidence>
<evidence type="ECO:0000256" key="2">
    <source>
        <dbReference type="ARBA" id="ARBA00023136"/>
    </source>
</evidence>
<name>A0A1H0LAW0_9SPHI</name>
<keyword evidence="2" id="KW-0472">Membrane</keyword>
<dbReference type="Pfam" id="PF13715">
    <property type="entry name" value="CarbopepD_reg_2"/>
    <property type="match status" value="1"/>
</dbReference>
<dbReference type="Gene3D" id="2.60.40.1120">
    <property type="entry name" value="Carboxypeptidase-like, regulatory domain"/>
    <property type="match status" value="1"/>
</dbReference>
<keyword evidence="7" id="KW-1185">Reference proteome</keyword>
<comment type="subcellular location">
    <subcellularLocation>
        <location evidence="1">Cell outer membrane</location>
    </subcellularLocation>
</comment>
<dbReference type="InterPro" id="IPR008969">
    <property type="entry name" value="CarboxyPept-like_regulatory"/>
</dbReference>
<dbReference type="RefSeq" id="WP_074612929.1">
    <property type="nucleotide sequence ID" value="NZ_FNGY01000017.1"/>
</dbReference>
<keyword evidence="3" id="KW-0998">Cell outer membrane</keyword>
<dbReference type="Pfam" id="PF07715">
    <property type="entry name" value="Plug"/>
    <property type="match status" value="1"/>
</dbReference>
<dbReference type="InterPro" id="IPR036942">
    <property type="entry name" value="Beta-barrel_TonB_sf"/>
</dbReference>
<feature type="domain" description="Outer membrane protein beta-barrel" evidence="5">
    <location>
        <begin position="599"/>
        <end position="946"/>
    </location>
</feature>
<proteinExistence type="predicted"/>
<evidence type="ECO:0000259" key="5">
    <source>
        <dbReference type="Pfam" id="PF14905"/>
    </source>
</evidence>
<feature type="domain" description="TonB-dependent receptor plug" evidence="4">
    <location>
        <begin position="136"/>
        <end position="236"/>
    </location>
</feature>
<evidence type="ECO:0000313" key="7">
    <source>
        <dbReference type="Proteomes" id="UP000183200"/>
    </source>
</evidence>
<sequence>MKSQLNLKKAIITVLFVIIGVTVFAQTGKISGKISDKKTGETLIGVTVRIKDTKNGASTDVEGRYIIPGLNTGKYTIEVSYVGYATKNITDVEVKNGSSTTVDLVMEEGGSQRLNEVVITANVKQESVNALYAQQKNSAGISDGISAEIIKRSPDRNTGEVLKRVSGASIQDNKFVIVRGLNDRYNTALLNNSPLPSSEPDRKAFSFDVIPSNLIDAVVINKTSTPDLPGDFAGGAVQIKTKDFPATKTFEVNYSTGFNTISTFSDFYGEKKQDLEFLGIGSSSRDLPSSFPSTKSRFESLPVKDRVRLTKKFDNNFGVADLGKALPTQSLQLIFGNAYVFENDSKLGLIASATYSNASTISKELRNDFGEPDIATGKSPRLFGYTDDFFNNRTSLDALANVSYSFGNNKFSLKNILKQSFDNNYMRRSGTNEDINQARKVSQIEVTEKFMINSVLEGDHVIGKNKSKLNWNLAYTSMSNDQPDMRSMIYAKDLVDIDNDAIPYQAGVPSIASPSSSGRFYSELNDRVYSGALNYSLPFNWLDASQLVKVGVFKQYKDRGMKARTFGYRTSTSNVDLSQPIDKIFADENIAADRIYISETTAPSNQYDATGDLNGGYAMMNAVLLDKLKATFGVRVENYIEKLNAVDNSGSPVKVSNNYLDILPSVNLTYALTEKANLRMSYSNTVARAQFRELAPFTFYDFKLQVVTIGNSDLKRTQINNFDLRYEFYPAAGQMISVSSFYKKFKNTIETGYLAGSNAAAKSLTYINAPDANLYGLELELRQSLSVLNESSEFLKSLTLSGNVAIMKSEVQLGGKQVNIENKRQMQGQSPYIINTGLQYAKSDWQASVLYNRIGRRISIVGFGQYENGVFRSDYPNIYEAPRNIVDFQVSKKVLKSKGEIKLNVSNILDSDARFYQDVNGDKSYTKVGDQLINSVNYGRTFSLSLGYKF</sequence>
<dbReference type="Gene3D" id="2.40.170.20">
    <property type="entry name" value="TonB-dependent receptor, beta-barrel domain"/>
    <property type="match status" value="1"/>
</dbReference>
<evidence type="ECO:0000259" key="4">
    <source>
        <dbReference type="Pfam" id="PF07715"/>
    </source>
</evidence>
<evidence type="ECO:0000313" key="6">
    <source>
        <dbReference type="EMBL" id="SDO65399.1"/>
    </source>
</evidence>
<accession>A0A1H0LAW0</accession>
<keyword evidence="6" id="KW-0675">Receptor</keyword>
<protein>
    <submittedName>
        <fullName evidence="6">TonB-dependent receptor</fullName>
    </submittedName>
</protein>
<dbReference type="AlphaFoldDB" id="A0A1H0LAW0"/>
<dbReference type="SUPFAM" id="SSF56935">
    <property type="entry name" value="Porins"/>
    <property type="match status" value="1"/>
</dbReference>
<gene>
    <name evidence="6" type="ORF">SAMN05421820_117103</name>
</gene>
<organism evidence="6 7">
    <name type="scientific">Pedobacter steynii</name>
    <dbReference type="NCBI Taxonomy" id="430522"/>
    <lineage>
        <taxon>Bacteria</taxon>
        <taxon>Pseudomonadati</taxon>
        <taxon>Bacteroidota</taxon>
        <taxon>Sphingobacteriia</taxon>
        <taxon>Sphingobacteriales</taxon>
        <taxon>Sphingobacteriaceae</taxon>
        <taxon>Pedobacter</taxon>
    </lineage>
</organism>
<dbReference type="OrthoDB" id="9768470at2"/>
<dbReference type="PANTHER" id="PTHR40980:SF5">
    <property type="entry name" value="TONB-DEPENDENT RECEPTOR"/>
    <property type="match status" value="1"/>
</dbReference>
<dbReference type="Pfam" id="PF14905">
    <property type="entry name" value="OMP_b-brl_3"/>
    <property type="match status" value="1"/>
</dbReference>
<dbReference type="EMBL" id="FNGY01000017">
    <property type="protein sequence ID" value="SDO65399.1"/>
    <property type="molecule type" value="Genomic_DNA"/>
</dbReference>
<evidence type="ECO:0000256" key="1">
    <source>
        <dbReference type="ARBA" id="ARBA00004442"/>
    </source>
</evidence>
<dbReference type="PANTHER" id="PTHR40980">
    <property type="entry name" value="PLUG DOMAIN-CONTAINING PROTEIN"/>
    <property type="match status" value="1"/>
</dbReference>
<dbReference type="Proteomes" id="UP000183200">
    <property type="component" value="Unassembled WGS sequence"/>
</dbReference>
<dbReference type="SUPFAM" id="SSF49464">
    <property type="entry name" value="Carboxypeptidase regulatory domain-like"/>
    <property type="match status" value="1"/>
</dbReference>